<evidence type="ECO:0000256" key="1">
    <source>
        <dbReference type="ARBA" id="ARBA00004141"/>
    </source>
</evidence>
<proteinExistence type="inferred from homology"/>
<sequence>MYNLYTTASTVGNVPGFFFAPVVLRNLGPRTMVATSMSLAILRCVSYALLRPSTVNWVIPISLLHGIQFSFFWTGGMELAAKCAGKRTGVAGTVQALFQGAYFGVGATAGLALGGYLYEQYSPIVMFEVKVVVLVFALALLLVGELIVWLLRRRRHQRRRNAAAGTGVPDVVAASASSSSLHSDADSEDTDTDDPSSAETAEETRARVMSDALP</sequence>
<name>A0A830HKL4_9CHLO</name>
<evidence type="ECO:0000313" key="9">
    <source>
        <dbReference type="EMBL" id="GHP05839.1"/>
    </source>
</evidence>
<dbReference type="GO" id="GO:0016020">
    <property type="term" value="C:membrane"/>
    <property type="evidence" value="ECO:0007669"/>
    <property type="project" value="UniProtKB-SubCell"/>
</dbReference>
<gene>
    <name evidence="9" type="ORF">PPROV_000458600</name>
</gene>
<evidence type="ECO:0000256" key="5">
    <source>
        <dbReference type="ARBA" id="ARBA00023136"/>
    </source>
</evidence>
<feature type="compositionally biased region" description="Low complexity" evidence="6">
    <location>
        <begin position="170"/>
        <end position="182"/>
    </location>
</feature>
<evidence type="ECO:0000256" key="2">
    <source>
        <dbReference type="ARBA" id="ARBA00005241"/>
    </source>
</evidence>
<dbReference type="EMBL" id="BNJQ01000011">
    <property type="protein sequence ID" value="GHP05839.1"/>
    <property type="molecule type" value="Genomic_DNA"/>
</dbReference>
<evidence type="ECO:0000256" key="7">
    <source>
        <dbReference type="SAM" id="Phobius"/>
    </source>
</evidence>
<feature type="transmembrane region" description="Helical" evidence="7">
    <location>
        <begin position="96"/>
        <end position="118"/>
    </location>
</feature>
<comment type="subcellular location">
    <subcellularLocation>
        <location evidence="1">Membrane</location>
        <topology evidence="1">Multi-pass membrane protein</topology>
    </subcellularLocation>
</comment>
<feature type="transmembrane region" description="Helical" evidence="7">
    <location>
        <begin position="6"/>
        <end position="24"/>
    </location>
</feature>
<feature type="transmembrane region" description="Helical" evidence="7">
    <location>
        <begin position="130"/>
        <end position="151"/>
    </location>
</feature>
<dbReference type="Proteomes" id="UP000660262">
    <property type="component" value="Unassembled WGS sequence"/>
</dbReference>
<evidence type="ECO:0000256" key="4">
    <source>
        <dbReference type="ARBA" id="ARBA00022989"/>
    </source>
</evidence>
<keyword evidence="3 7" id="KW-0812">Transmembrane</keyword>
<organism evidence="9 10">
    <name type="scientific">Pycnococcus provasolii</name>
    <dbReference type="NCBI Taxonomy" id="41880"/>
    <lineage>
        <taxon>Eukaryota</taxon>
        <taxon>Viridiplantae</taxon>
        <taxon>Chlorophyta</taxon>
        <taxon>Pseudoscourfieldiophyceae</taxon>
        <taxon>Pseudoscourfieldiales</taxon>
        <taxon>Pycnococcaceae</taxon>
        <taxon>Pycnococcus</taxon>
    </lineage>
</organism>
<dbReference type="InterPro" id="IPR024989">
    <property type="entry name" value="MFS_assoc_dom"/>
</dbReference>
<dbReference type="PANTHER" id="PTHR16172">
    <property type="entry name" value="MAJOR FACILITATOR SUPERFAMILY DOMAIN-CONTAINING PROTEIN 6-LIKE"/>
    <property type="match status" value="1"/>
</dbReference>
<keyword evidence="10" id="KW-1185">Reference proteome</keyword>
<dbReference type="InterPro" id="IPR051717">
    <property type="entry name" value="MFS_MFSD6"/>
</dbReference>
<keyword evidence="5 7" id="KW-0472">Membrane</keyword>
<dbReference type="Pfam" id="PF12832">
    <property type="entry name" value="MFS_1_like"/>
    <property type="match status" value="1"/>
</dbReference>
<dbReference type="InterPro" id="IPR036259">
    <property type="entry name" value="MFS_trans_sf"/>
</dbReference>
<evidence type="ECO:0000313" key="10">
    <source>
        <dbReference type="Proteomes" id="UP000660262"/>
    </source>
</evidence>
<evidence type="ECO:0000259" key="8">
    <source>
        <dbReference type="Pfam" id="PF12832"/>
    </source>
</evidence>
<evidence type="ECO:0000256" key="3">
    <source>
        <dbReference type="ARBA" id="ARBA00022692"/>
    </source>
</evidence>
<dbReference type="SUPFAM" id="SSF103473">
    <property type="entry name" value="MFS general substrate transporter"/>
    <property type="match status" value="1"/>
</dbReference>
<accession>A0A830HKL4</accession>
<reference evidence="9" key="1">
    <citation type="submission" date="2020-10" db="EMBL/GenBank/DDBJ databases">
        <title>Unveiling of a novel bifunctional photoreceptor, Dualchrome1, isolated from a cosmopolitan green alga.</title>
        <authorList>
            <person name="Suzuki S."/>
            <person name="Kawachi M."/>
        </authorList>
    </citation>
    <scope>NUCLEOTIDE SEQUENCE</scope>
    <source>
        <strain evidence="9">NIES 2893</strain>
    </source>
</reference>
<feature type="region of interest" description="Disordered" evidence="6">
    <location>
        <begin position="162"/>
        <end position="214"/>
    </location>
</feature>
<evidence type="ECO:0000256" key="6">
    <source>
        <dbReference type="SAM" id="MobiDB-lite"/>
    </source>
</evidence>
<feature type="compositionally biased region" description="Acidic residues" evidence="6">
    <location>
        <begin position="186"/>
        <end position="196"/>
    </location>
</feature>
<comment type="similarity">
    <text evidence="2">Belongs to the major facilitator superfamily. MFSD6 family.</text>
</comment>
<feature type="domain" description="Major facilitator superfamily associated" evidence="8">
    <location>
        <begin position="6"/>
        <end position="128"/>
    </location>
</feature>
<dbReference type="Gene3D" id="1.20.1250.20">
    <property type="entry name" value="MFS general substrate transporter like domains"/>
    <property type="match status" value="1"/>
</dbReference>
<comment type="caution">
    <text evidence="9">The sequence shown here is derived from an EMBL/GenBank/DDBJ whole genome shotgun (WGS) entry which is preliminary data.</text>
</comment>
<dbReference type="PANTHER" id="PTHR16172:SF41">
    <property type="entry name" value="MAJOR FACILITATOR SUPERFAMILY DOMAIN-CONTAINING PROTEIN 6-LIKE"/>
    <property type="match status" value="1"/>
</dbReference>
<keyword evidence="4 7" id="KW-1133">Transmembrane helix</keyword>
<protein>
    <recommendedName>
        <fullName evidence="8">Major facilitator superfamily associated domain-containing protein</fullName>
    </recommendedName>
</protein>
<dbReference type="AlphaFoldDB" id="A0A830HKL4"/>